<keyword evidence="10 14" id="KW-0573">Peptidoglycan synthesis</keyword>
<proteinExistence type="inferred from homology"/>
<keyword evidence="5 14" id="KW-0436">Ligase</keyword>
<dbReference type="InterPro" id="IPR036565">
    <property type="entry name" value="Mur-like_cat_sf"/>
</dbReference>
<dbReference type="GO" id="GO:0051301">
    <property type="term" value="P:cell division"/>
    <property type="evidence" value="ECO:0007669"/>
    <property type="project" value="UniProtKB-KW"/>
</dbReference>
<dbReference type="InterPro" id="IPR000713">
    <property type="entry name" value="Mur_ligase_N"/>
</dbReference>
<evidence type="ECO:0000259" key="16">
    <source>
        <dbReference type="Pfam" id="PF02875"/>
    </source>
</evidence>
<evidence type="ECO:0000256" key="12">
    <source>
        <dbReference type="ARBA" id="ARBA00023316"/>
    </source>
</evidence>
<dbReference type="GO" id="GO:0008360">
    <property type="term" value="P:regulation of cell shape"/>
    <property type="evidence" value="ECO:0007669"/>
    <property type="project" value="UniProtKB-KW"/>
</dbReference>
<evidence type="ECO:0000256" key="14">
    <source>
        <dbReference type="HAMAP-Rule" id="MF_00046"/>
    </source>
</evidence>
<comment type="function">
    <text evidence="14">Cell wall formation.</text>
</comment>
<evidence type="ECO:0000256" key="2">
    <source>
        <dbReference type="ARBA" id="ARBA00004752"/>
    </source>
</evidence>
<dbReference type="SUPFAM" id="SSF53244">
    <property type="entry name" value="MurD-like peptide ligases, peptide-binding domain"/>
    <property type="match status" value="1"/>
</dbReference>
<feature type="domain" description="Mur ligase N-terminal catalytic" evidence="15">
    <location>
        <begin position="10"/>
        <end position="116"/>
    </location>
</feature>
<evidence type="ECO:0000313" key="18">
    <source>
        <dbReference type="EMBL" id="KGG06665.1"/>
    </source>
</evidence>
<feature type="domain" description="Mur ligase C-terminal" evidence="16">
    <location>
        <begin position="318"/>
        <end position="455"/>
    </location>
</feature>
<evidence type="ECO:0000256" key="13">
    <source>
        <dbReference type="ARBA" id="ARBA00047833"/>
    </source>
</evidence>
<dbReference type="PANTHER" id="PTHR43445:SF3">
    <property type="entry name" value="UDP-N-ACETYLMURAMATE--L-ALANINE LIGASE"/>
    <property type="match status" value="1"/>
</dbReference>
<dbReference type="InterPro" id="IPR013221">
    <property type="entry name" value="Mur_ligase_cen"/>
</dbReference>
<dbReference type="GO" id="GO:0005524">
    <property type="term" value="F:ATP binding"/>
    <property type="evidence" value="ECO:0007669"/>
    <property type="project" value="UniProtKB-UniRule"/>
</dbReference>
<dbReference type="HAMAP" id="MF_00046">
    <property type="entry name" value="MurC"/>
    <property type="match status" value="1"/>
</dbReference>
<evidence type="ECO:0000256" key="9">
    <source>
        <dbReference type="ARBA" id="ARBA00022960"/>
    </source>
</evidence>
<gene>
    <name evidence="14" type="primary">murC</name>
    <name evidence="18" type="ORF">EV01_1870</name>
</gene>
<dbReference type="InterPro" id="IPR004101">
    <property type="entry name" value="Mur_ligase_C"/>
</dbReference>
<dbReference type="GO" id="GO:0008763">
    <property type="term" value="F:UDP-N-acetylmuramate-L-alanine ligase activity"/>
    <property type="evidence" value="ECO:0007669"/>
    <property type="project" value="UniProtKB-UniRule"/>
</dbReference>
<dbReference type="PANTHER" id="PTHR43445">
    <property type="entry name" value="UDP-N-ACETYLMURAMATE--L-ALANINE LIGASE-RELATED"/>
    <property type="match status" value="1"/>
</dbReference>
<evidence type="ECO:0000256" key="6">
    <source>
        <dbReference type="ARBA" id="ARBA00022618"/>
    </source>
</evidence>
<dbReference type="RefSeq" id="WP_032518062.1">
    <property type="nucleotide sequence ID" value="NZ_JNAR01000017.1"/>
</dbReference>
<dbReference type="GO" id="GO:0071555">
    <property type="term" value="P:cell wall organization"/>
    <property type="evidence" value="ECO:0007669"/>
    <property type="project" value="UniProtKB-KW"/>
</dbReference>
<evidence type="ECO:0000313" key="19">
    <source>
        <dbReference type="Proteomes" id="UP000030481"/>
    </source>
</evidence>
<keyword evidence="9 14" id="KW-0133">Cell shape</keyword>
<comment type="pathway">
    <text evidence="2 14">Cell wall biogenesis; peptidoglycan biosynthesis.</text>
</comment>
<dbReference type="Gene3D" id="3.40.50.720">
    <property type="entry name" value="NAD(P)-binding Rossmann-like Domain"/>
    <property type="match status" value="1"/>
</dbReference>
<dbReference type="InterPro" id="IPR005758">
    <property type="entry name" value="UDP-N-AcMur_Ala_ligase_MurC"/>
</dbReference>
<dbReference type="Gene3D" id="3.90.190.20">
    <property type="entry name" value="Mur ligase, C-terminal domain"/>
    <property type="match status" value="1"/>
</dbReference>
<keyword evidence="8 14" id="KW-0067">ATP-binding</keyword>
<evidence type="ECO:0000256" key="4">
    <source>
        <dbReference type="ARBA" id="ARBA00022490"/>
    </source>
</evidence>
<keyword evidence="6 14" id="KW-0132">Cell division</keyword>
<dbReference type="GO" id="GO:0009252">
    <property type="term" value="P:peptidoglycan biosynthetic process"/>
    <property type="evidence" value="ECO:0007669"/>
    <property type="project" value="UniProtKB-UniRule"/>
</dbReference>
<comment type="caution">
    <text evidence="18">The sequence shown here is derived from an EMBL/GenBank/DDBJ whole genome shotgun (WGS) entry which is preliminary data.</text>
</comment>
<evidence type="ECO:0000256" key="3">
    <source>
        <dbReference type="ARBA" id="ARBA00012211"/>
    </source>
</evidence>
<evidence type="ECO:0000256" key="5">
    <source>
        <dbReference type="ARBA" id="ARBA00022598"/>
    </source>
</evidence>
<organism evidence="18 19">
    <name type="scientific">Prochlorococcus marinus str. MIT 9401</name>
    <dbReference type="NCBI Taxonomy" id="167551"/>
    <lineage>
        <taxon>Bacteria</taxon>
        <taxon>Bacillati</taxon>
        <taxon>Cyanobacteriota</taxon>
        <taxon>Cyanophyceae</taxon>
        <taxon>Synechococcales</taxon>
        <taxon>Prochlorococcaceae</taxon>
        <taxon>Prochlorococcus</taxon>
    </lineage>
</organism>
<evidence type="ECO:0000259" key="17">
    <source>
        <dbReference type="Pfam" id="PF08245"/>
    </source>
</evidence>
<evidence type="ECO:0000259" key="15">
    <source>
        <dbReference type="Pfam" id="PF01225"/>
    </source>
</evidence>
<dbReference type="InterPro" id="IPR036615">
    <property type="entry name" value="Mur_ligase_C_dom_sf"/>
</dbReference>
<keyword evidence="11 14" id="KW-0131">Cell cycle</keyword>
<dbReference type="Pfam" id="PF08245">
    <property type="entry name" value="Mur_ligase_M"/>
    <property type="match status" value="1"/>
</dbReference>
<comment type="similarity">
    <text evidence="14">Belongs to the MurCDEF family.</text>
</comment>
<comment type="subcellular location">
    <subcellularLocation>
        <location evidence="1 14">Cytoplasm</location>
    </subcellularLocation>
</comment>
<name>A0A0A2B1K5_PROMR</name>
<reference evidence="19" key="1">
    <citation type="journal article" date="2014" name="Sci. Data">
        <title>Genomes of diverse isolates of the marine cyanobacterium Prochlorococcus.</title>
        <authorList>
            <person name="Biller S."/>
            <person name="Berube P."/>
            <person name="Thompson J."/>
            <person name="Kelly L."/>
            <person name="Roggensack S."/>
            <person name="Awad L."/>
            <person name="Roache-Johnson K."/>
            <person name="Ding H."/>
            <person name="Giovannoni S.J."/>
            <person name="Moore L.R."/>
            <person name="Chisholm S.W."/>
        </authorList>
    </citation>
    <scope>NUCLEOTIDE SEQUENCE [LARGE SCALE GENOMIC DNA]</scope>
</reference>
<dbReference type="SUPFAM" id="SSF53623">
    <property type="entry name" value="MurD-like peptide ligases, catalytic domain"/>
    <property type="match status" value="1"/>
</dbReference>
<dbReference type="UniPathway" id="UPA00219"/>
<keyword evidence="4 14" id="KW-0963">Cytoplasm</keyword>
<sequence length="475" mass="54003">MDKELIPKNHFHFIGVGGIGMSAVAMGLLKKGYSISGSDLVKNNETNKLEKLGAIIFNSQIGQNIEFITSKFNNKLINFVVSTAIKPENEELMYCRKKNLTVKHRSEILSLLMQSYTSLAVAGSHGKTSTSTFLSTLLDLCTHNSSSITGGIIPIYNSNCYLEDTKFLVAEVDESDGTIINYKSEIGIINNIDFDHCDHFSDLEEVISSFKNFALNSKQLLINFDCEIIRNNFNSDNKWSNTRAINVAYALIPTEINKSHTIGKYYENGNFISNINIPIPGLHNLSNITAAIAASRMIGVDFLEIKKNIKYLKLPKKRFEFKGQLNERNLYDDYAHHPNEIKETIKLGRLFIKQKNNNEPQKSRLIAIFQPHRYSRVKQFSKEFAEELSKADVIYLTRIYGAGEKNEDQITSKIIADLIYKQNKNVSYINNYHEIAKNFYELTQKGDLILNMGAGDCHNFWSILNEKKFKSLNNL</sequence>
<dbReference type="Proteomes" id="UP000030481">
    <property type="component" value="Unassembled WGS sequence"/>
</dbReference>
<dbReference type="Pfam" id="PF01225">
    <property type="entry name" value="Mur_ligase"/>
    <property type="match status" value="1"/>
</dbReference>
<dbReference type="Pfam" id="PF02875">
    <property type="entry name" value="Mur_ligase_C"/>
    <property type="match status" value="1"/>
</dbReference>
<dbReference type="GO" id="GO:0005737">
    <property type="term" value="C:cytoplasm"/>
    <property type="evidence" value="ECO:0007669"/>
    <property type="project" value="UniProtKB-SubCell"/>
</dbReference>
<feature type="binding site" evidence="14">
    <location>
        <begin position="123"/>
        <end position="129"/>
    </location>
    <ligand>
        <name>ATP</name>
        <dbReference type="ChEBI" id="CHEBI:30616"/>
    </ligand>
</feature>
<evidence type="ECO:0000256" key="10">
    <source>
        <dbReference type="ARBA" id="ARBA00022984"/>
    </source>
</evidence>
<evidence type="ECO:0000256" key="7">
    <source>
        <dbReference type="ARBA" id="ARBA00022741"/>
    </source>
</evidence>
<dbReference type="Gene3D" id="3.40.1190.10">
    <property type="entry name" value="Mur-like, catalytic domain"/>
    <property type="match status" value="1"/>
</dbReference>
<dbReference type="EC" id="6.3.2.8" evidence="3 14"/>
<dbReference type="EMBL" id="JNAR01000017">
    <property type="protein sequence ID" value="KGG06665.1"/>
    <property type="molecule type" value="Genomic_DNA"/>
</dbReference>
<comment type="catalytic activity">
    <reaction evidence="13 14">
        <text>UDP-N-acetyl-alpha-D-muramate + L-alanine + ATP = UDP-N-acetyl-alpha-D-muramoyl-L-alanine + ADP + phosphate + H(+)</text>
        <dbReference type="Rhea" id="RHEA:23372"/>
        <dbReference type="ChEBI" id="CHEBI:15378"/>
        <dbReference type="ChEBI" id="CHEBI:30616"/>
        <dbReference type="ChEBI" id="CHEBI:43474"/>
        <dbReference type="ChEBI" id="CHEBI:57972"/>
        <dbReference type="ChEBI" id="CHEBI:70757"/>
        <dbReference type="ChEBI" id="CHEBI:83898"/>
        <dbReference type="ChEBI" id="CHEBI:456216"/>
        <dbReference type="EC" id="6.3.2.8"/>
    </reaction>
</comment>
<dbReference type="InterPro" id="IPR050061">
    <property type="entry name" value="MurCDEF_pg_biosynth"/>
</dbReference>
<accession>A0A0A2B1K5</accession>
<dbReference type="NCBIfam" id="TIGR01082">
    <property type="entry name" value="murC"/>
    <property type="match status" value="1"/>
</dbReference>
<evidence type="ECO:0000256" key="8">
    <source>
        <dbReference type="ARBA" id="ARBA00022840"/>
    </source>
</evidence>
<evidence type="ECO:0000256" key="1">
    <source>
        <dbReference type="ARBA" id="ARBA00004496"/>
    </source>
</evidence>
<keyword evidence="12 14" id="KW-0961">Cell wall biogenesis/degradation</keyword>
<dbReference type="AlphaFoldDB" id="A0A0A2B1K5"/>
<protein>
    <recommendedName>
        <fullName evidence="3 14">UDP-N-acetylmuramate--L-alanine ligase</fullName>
        <ecNumber evidence="3 14">6.3.2.8</ecNumber>
    </recommendedName>
    <alternativeName>
        <fullName evidence="14">UDP-N-acetylmuramoyl-L-alanine synthetase</fullName>
    </alternativeName>
</protein>
<dbReference type="SUPFAM" id="SSF51984">
    <property type="entry name" value="MurCD N-terminal domain"/>
    <property type="match status" value="1"/>
</dbReference>
<feature type="domain" description="Mur ligase central" evidence="17">
    <location>
        <begin position="121"/>
        <end position="294"/>
    </location>
</feature>
<evidence type="ECO:0000256" key="11">
    <source>
        <dbReference type="ARBA" id="ARBA00023306"/>
    </source>
</evidence>
<keyword evidence="7 14" id="KW-0547">Nucleotide-binding</keyword>